<dbReference type="HOGENOM" id="CLU_996403_0_0_2"/>
<dbReference type="EMBL" id="HE964772">
    <property type="protein sequence ID" value="CDM26136.1"/>
    <property type="molecule type" value="Genomic_DNA"/>
</dbReference>
<name>W6PQW4_METBM</name>
<sequence length="302" mass="34244">MTKTGRNDPCPCGSGKKYKKCCLRPEDDIAPVGVYRLPFGAVTDTYPGDLILKDIYKKSKEFRNFYDSEKGKLPSRLFWLKANPAIATSLSYCIGQKGKFARLTTKGKTDYLLILDNIPPKVEDIVTIAHELMHCIVFDESYPGVGVANTKDIPYEYQRANAVIAAKLTSMLHDILVDSRLLNYGFDYNDLLKAKYLGHIRSYKGESEASLDRINTLLTLFEFVLANLQGKMILGEDKTYFNQYCDDFKEIFPNIAKEGDILIDMIESIGYDTPEKVKALLQEIMEKYGLVEGFVLEQEMIT</sequence>
<evidence type="ECO:0000313" key="2">
    <source>
        <dbReference type="Proteomes" id="UP000009007"/>
    </source>
</evidence>
<keyword evidence="2" id="KW-1185">Reference proteome</keyword>
<dbReference type="Gene3D" id="3.10.450.50">
    <property type="match status" value="1"/>
</dbReference>
<protein>
    <submittedName>
        <fullName evidence="1">Uncharacterized protein</fullName>
    </submittedName>
</protein>
<gene>
    <name evidence="1" type="ordered locus">BN140_3029</name>
</gene>
<dbReference type="PATRIC" id="fig|1201294.9.peg.1212"/>
<dbReference type="STRING" id="1201294.BN140_3029"/>
<dbReference type="Proteomes" id="UP000009007">
    <property type="component" value="Chromosome I"/>
</dbReference>
<dbReference type="SUPFAM" id="SSF103642">
    <property type="entry name" value="Sec-C motif"/>
    <property type="match status" value="1"/>
</dbReference>
<dbReference type="KEGG" id="mbg:BN140_3029"/>
<proteinExistence type="predicted"/>
<organism evidence="1 2">
    <name type="scientific">Methanoculleus bourgensis (strain ATCC 43281 / DSM 3045 / OCM 15 / MS2)</name>
    <name type="common">Methanogenium bourgense</name>
    <dbReference type="NCBI Taxonomy" id="1201294"/>
    <lineage>
        <taxon>Archaea</taxon>
        <taxon>Methanobacteriati</taxon>
        <taxon>Methanobacteriota</taxon>
        <taxon>Stenosarchaea group</taxon>
        <taxon>Methanomicrobia</taxon>
        <taxon>Methanomicrobiales</taxon>
        <taxon>Methanomicrobiaceae</taxon>
        <taxon>Methanoculleus</taxon>
    </lineage>
</organism>
<dbReference type="RefSeq" id="WP_024265383.1">
    <property type="nucleotide sequence ID" value="NC_018227.2"/>
</dbReference>
<dbReference type="AlphaFoldDB" id="W6PQW4"/>
<reference evidence="2" key="1">
    <citation type="journal article" date="2012" name="J. Bacteriol.">
        <title>Complete genome sequence of the hydrogenotrophic, methanogenic archaeon Methanoculleus bourgensis strain MS2T, isolated from a sewage sludge digester.</title>
        <authorList>
            <person name="Maus I."/>
            <person name="Wibberg D."/>
            <person name="Stantscheff R."/>
            <person name="Eikmeyer F.G."/>
            <person name="Seffner A."/>
            <person name="Boelter J."/>
            <person name="Szczepanowski R."/>
            <person name="Blom J."/>
            <person name="Jaenicke S."/>
            <person name="Konig H."/>
            <person name="Puhler A."/>
            <person name="Schluter A."/>
        </authorList>
    </citation>
    <scope>NUCLEOTIDE SEQUENCE [LARGE SCALE GENOMIC DNA]</scope>
    <source>
        <strain evidence="2">ATCC 43281 / DSM 3045 / OCM 15 / MS2</strain>
    </source>
</reference>
<dbReference type="Pfam" id="PF02810">
    <property type="entry name" value="SEC-C"/>
    <property type="match status" value="1"/>
</dbReference>
<dbReference type="InterPro" id="IPR004027">
    <property type="entry name" value="SEC_C_motif"/>
</dbReference>
<evidence type="ECO:0000313" key="1">
    <source>
        <dbReference type="EMBL" id="CDM26136.1"/>
    </source>
</evidence>
<dbReference type="GeneID" id="60510229"/>
<accession>W6PQW4</accession>